<dbReference type="Gene3D" id="3.10.450.50">
    <property type="match status" value="1"/>
</dbReference>
<dbReference type="AlphaFoldDB" id="A0A1T4Q8Y8"/>
<name>A0A1T4Q8Y8_9FIRM</name>
<dbReference type="EMBL" id="FUWM01000025">
    <property type="protein sequence ID" value="SKA00155.1"/>
    <property type="molecule type" value="Genomic_DNA"/>
</dbReference>
<dbReference type="OrthoDB" id="9878192at2"/>
<gene>
    <name evidence="1" type="ORF">SAMN02745118_02477</name>
</gene>
<reference evidence="2" key="1">
    <citation type="submission" date="2017-02" db="EMBL/GenBank/DDBJ databases">
        <authorList>
            <person name="Varghese N."/>
            <person name="Submissions S."/>
        </authorList>
    </citation>
    <scope>NUCLEOTIDE SEQUENCE [LARGE SCALE GENOMIC DNA]</scope>
    <source>
        <strain evidence="2">ATCC BAA-73</strain>
    </source>
</reference>
<evidence type="ECO:0008006" key="3">
    <source>
        <dbReference type="Google" id="ProtNLM"/>
    </source>
</evidence>
<proteinExistence type="predicted"/>
<evidence type="ECO:0000313" key="2">
    <source>
        <dbReference type="Proteomes" id="UP000190625"/>
    </source>
</evidence>
<dbReference type="RefSeq" id="WP_078810906.1">
    <property type="nucleotide sequence ID" value="NZ_FUWM01000025.1"/>
</dbReference>
<protein>
    <recommendedName>
        <fullName evidence="3">SnoaL-like domain-containing protein</fullName>
    </recommendedName>
</protein>
<evidence type="ECO:0000313" key="1">
    <source>
        <dbReference type="EMBL" id="SKA00155.1"/>
    </source>
</evidence>
<dbReference type="Proteomes" id="UP000190625">
    <property type="component" value="Unassembled WGS sequence"/>
</dbReference>
<dbReference type="STRING" id="142842.SAMN02745118_02477"/>
<keyword evidence="2" id="KW-1185">Reference proteome</keyword>
<accession>A0A1T4Q8Y8</accession>
<organism evidence="1 2">
    <name type="scientific">Selenihalanaerobacter shriftii</name>
    <dbReference type="NCBI Taxonomy" id="142842"/>
    <lineage>
        <taxon>Bacteria</taxon>
        <taxon>Bacillati</taxon>
        <taxon>Bacillota</taxon>
        <taxon>Clostridia</taxon>
        <taxon>Halanaerobiales</taxon>
        <taxon>Halobacteroidaceae</taxon>
        <taxon>Selenihalanaerobacter</taxon>
    </lineage>
</organism>
<sequence length="142" mass="17135">MSNRKTEDRIRDIIQKWFAAWISQDKEKIKYFITPNVFNDKEKVYKDEELIYEEDKDYTRDEYLQHVEDLWTQRKYLEMEIKPLEVSILDEISTYSGSLNIKLEQREDNSIVTYNTQVSIELSMINGKLYIVNLKNIIEIDP</sequence>